<feature type="domain" description="GerMN" evidence="2">
    <location>
        <begin position="245"/>
        <end position="333"/>
    </location>
</feature>
<dbReference type="InterPro" id="IPR019606">
    <property type="entry name" value="GerMN"/>
</dbReference>
<proteinExistence type="predicted"/>
<evidence type="ECO:0000313" key="3">
    <source>
        <dbReference type="EMBL" id="MBA4496273.1"/>
    </source>
</evidence>
<dbReference type="Proteomes" id="UP000535491">
    <property type="component" value="Unassembled WGS sequence"/>
</dbReference>
<name>A0A7W1WUL4_9BACL</name>
<keyword evidence="4" id="KW-1185">Reference proteome</keyword>
<sequence>MRRYTIRAAAVLLLIPLVLTGCLFGPEQKSSGQIDPPPANVQKNSAQPVQASETAEAKESKKEQKKTSGLELYFLTETGYIVPYALELPSVKGIAKEAMKFMVKGGPGESMLPKGFSPILPKGTKIKGLDIQDKTATVDFSKEFLNYDLKQEDKILSALTWTLTGFPNVKEVNIWVDGRPLAVMPKGKAPAQGLTRSRGINLEISPGVEMGQSMPVTLYFLGQTADNSVYYVPVTRMVKRNENVAHEALKELIKGPMQNSNLSGALDTATEVNRVQIKGDVITADFDEQLLQFNDQRSASKDALNCIVFSLTENSPAKKVKITVNGKQNVSEAGEKTKPFDKPVTRPQIVNPNGL</sequence>
<gene>
    <name evidence="3" type="ORF">H1191_18580</name>
</gene>
<dbReference type="EMBL" id="JACEIQ010000028">
    <property type="protein sequence ID" value="MBA4496273.1"/>
    <property type="molecule type" value="Genomic_DNA"/>
</dbReference>
<reference evidence="3 4" key="1">
    <citation type="submission" date="2020-07" db="EMBL/GenBank/DDBJ databases">
        <authorList>
            <person name="Feng H."/>
        </authorList>
    </citation>
    <scope>NUCLEOTIDE SEQUENCE [LARGE SCALE GENOMIC DNA]</scope>
    <source>
        <strain evidence="4">s-10</strain>
    </source>
</reference>
<dbReference type="RefSeq" id="WP_181754550.1">
    <property type="nucleotide sequence ID" value="NZ_JACEIQ010000028.1"/>
</dbReference>
<feature type="region of interest" description="Disordered" evidence="1">
    <location>
        <begin position="29"/>
        <end position="63"/>
    </location>
</feature>
<dbReference type="AlphaFoldDB" id="A0A7W1WUL4"/>
<evidence type="ECO:0000259" key="2">
    <source>
        <dbReference type="SMART" id="SM00909"/>
    </source>
</evidence>
<evidence type="ECO:0000256" key="1">
    <source>
        <dbReference type="SAM" id="MobiDB-lite"/>
    </source>
</evidence>
<dbReference type="SMART" id="SM00909">
    <property type="entry name" value="Germane"/>
    <property type="match status" value="2"/>
</dbReference>
<dbReference type="Pfam" id="PF10646">
    <property type="entry name" value="Germane"/>
    <property type="match status" value="2"/>
</dbReference>
<comment type="caution">
    <text evidence="3">The sequence shown here is derived from an EMBL/GenBank/DDBJ whole genome shotgun (WGS) entry which is preliminary data.</text>
</comment>
<accession>A0A7W1WUL4</accession>
<protein>
    <submittedName>
        <fullName evidence="3">GerMN domain-containing protein</fullName>
    </submittedName>
</protein>
<evidence type="ECO:0000313" key="4">
    <source>
        <dbReference type="Proteomes" id="UP000535491"/>
    </source>
</evidence>
<feature type="domain" description="GerMN" evidence="2">
    <location>
        <begin position="95"/>
        <end position="185"/>
    </location>
</feature>
<feature type="region of interest" description="Disordered" evidence="1">
    <location>
        <begin position="332"/>
        <end position="355"/>
    </location>
</feature>
<dbReference type="PROSITE" id="PS51257">
    <property type="entry name" value="PROKAR_LIPOPROTEIN"/>
    <property type="match status" value="1"/>
</dbReference>
<organism evidence="3 4">
    <name type="scientific">Paenactinomyces guangxiensis</name>
    <dbReference type="NCBI Taxonomy" id="1490290"/>
    <lineage>
        <taxon>Bacteria</taxon>
        <taxon>Bacillati</taxon>
        <taxon>Bacillota</taxon>
        <taxon>Bacilli</taxon>
        <taxon>Bacillales</taxon>
        <taxon>Thermoactinomycetaceae</taxon>
        <taxon>Paenactinomyces</taxon>
    </lineage>
</organism>
<feature type="compositionally biased region" description="Basic and acidic residues" evidence="1">
    <location>
        <begin position="333"/>
        <end position="344"/>
    </location>
</feature>